<dbReference type="InterPro" id="IPR020796">
    <property type="entry name" value="ORC5"/>
</dbReference>
<accession>A0AAN9ZAP9</accession>
<name>A0AAN9ZAP9_9ORTH</name>
<dbReference type="FunFam" id="3.40.50.300:FF:000673">
    <property type="entry name" value="Origin recognition complex subunit 5"/>
    <property type="match status" value="1"/>
</dbReference>
<dbReference type="Pfam" id="PF14630">
    <property type="entry name" value="ORC5_C"/>
    <property type="match status" value="1"/>
</dbReference>
<evidence type="ECO:0000256" key="3">
    <source>
        <dbReference type="ARBA" id="ARBA00022705"/>
    </source>
</evidence>
<evidence type="ECO:0000256" key="4">
    <source>
        <dbReference type="ARBA" id="ARBA00022741"/>
    </source>
</evidence>
<evidence type="ECO:0000256" key="6">
    <source>
        <dbReference type="ARBA" id="ARBA00023242"/>
    </source>
</evidence>
<evidence type="ECO:0000256" key="1">
    <source>
        <dbReference type="ARBA" id="ARBA00004123"/>
    </source>
</evidence>
<dbReference type="SUPFAM" id="SSF52540">
    <property type="entry name" value="P-loop containing nucleoside triphosphate hydrolases"/>
    <property type="match status" value="1"/>
</dbReference>
<comment type="similarity">
    <text evidence="2">Belongs to the ORC5 family.</text>
</comment>
<evidence type="ECO:0000256" key="5">
    <source>
        <dbReference type="ARBA" id="ARBA00022840"/>
    </source>
</evidence>
<evidence type="ECO:0000256" key="7">
    <source>
        <dbReference type="ARBA" id="ARBA00069657"/>
    </source>
</evidence>
<feature type="domain" description="Origin recognition complex subunit 5 C-terminal" evidence="9">
    <location>
        <begin position="552"/>
        <end position="682"/>
    </location>
</feature>
<reference evidence="10 11" key="1">
    <citation type="submission" date="2024-03" db="EMBL/GenBank/DDBJ databases">
        <title>The genome assembly and annotation of the cricket Gryllus longicercus Weissman &amp; Gray.</title>
        <authorList>
            <person name="Szrajer S."/>
            <person name="Gray D."/>
            <person name="Ylla G."/>
        </authorList>
    </citation>
    <scope>NUCLEOTIDE SEQUENCE [LARGE SCALE GENOMIC DNA]</scope>
    <source>
        <strain evidence="10">DAG 2021-001</strain>
        <tissue evidence="10">Whole body minus gut</tissue>
    </source>
</reference>
<dbReference type="Gene3D" id="3.40.50.300">
    <property type="entry name" value="P-loop containing nucleotide triphosphate hydrolases"/>
    <property type="match status" value="1"/>
</dbReference>
<sequence length="686" mass="77172">MCQVRSDDIQQSASAAPTIPSDGNCGGSCNIFLSPSFTEPYFVDEESVSVKSESPQITLSPTTAPPCSPFLQTVSVISTFVIARKEDTAPAQVISPMIVSEEMLDTNMISNTPIYDIGQFQHSDSSDPVFHISVLEQVGIGVGVCFAMCLIVLCIMTCRRRSGAAVLTQPVNDVLTKPRCPAVLQEECPPISWKEEPFKRRGPVVLAADMLHWEHEQVNSIFPDPHFRVDEQVDTESTATEEMTTSLRALEFVCEDEAEWQKQLSQDVICRSEPIERLIELLGRPKNVVPESIFLYGLHASGKTYVTSRLLNVLGYRHVFVDCVKCYHPKIFYGSILKGLTDQDKEPQKMCDSMYEFINQFTAALSTSYFEKNAFIVVLDNCEKLRSMESHLLPAFLRLQELTGKNVCCVLISTLPWEKFLSPSGLVDPFEVFFPQYTKDEILKIVCHNCVWGGDLDAIFVQYVRLFLGVFYICCRDVLEVQHMVRSHFLEHCEPIISGRVEPSRLWSILLPHFRTLGSQLYLRMIPNTAADGTVVQKNSTCPSRWALSFELPYYSKFFLIAAFLASYSPQRLDKALFVKKNEKRGRRGKKKTRSHDDVVADMLLGPKAFTVGRLLAIFYSIVDSEVNFTASVSAQISSLVKLQLLTVNDSSLDAQMLKCCVGLDFITTIAKTVDFDIIKYLFPPK</sequence>
<keyword evidence="6" id="KW-0539">Nucleus</keyword>
<dbReference type="InterPro" id="IPR047088">
    <property type="entry name" value="ORC5_C"/>
</dbReference>
<dbReference type="EMBL" id="JAZDUA010000080">
    <property type="protein sequence ID" value="KAK7869097.1"/>
    <property type="molecule type" value="Genomic_DNA"/>
</dbReference>
<dbReference type="GO" id="GO:0006270">
    <property type="term" value="P:DNA replication initiation"/>
    <property type="evidence" value="ECO:0007669"/>
    <property type="project" value="TreeGrafter"/>
</dbReference>
<dbReference type="InterPro" id="IPR041664">
    <property type="entry name" value="AAA_16"/>
</dbReference>
<evidence type="ECO:0000313" key="11">
    <source>
        <dbReference type="Proteomes" id="UP001378592"/>
    </source>
</evidence>
<dbReference type="AlphaFoldDB" id="A0AAN9ZAP9"/>
<dbReference type="GO" id="GO:0005524">
    <property type="term" value="F:ATP binding"/>
    <property type="evidence" value="ECO:0007669"/>
    <property type="project" value="UniProtKB-KW"/>
</dbReference>
<evidence type="ECO:0000313" key="10">
    <source>
        <dbReference type="EMBL" id="KAK7869097.1"/>
    </source>
</evidence>
<keyword evidence="3" id="KW-0235">DNA replication</keyword>
<dbReference type="GO" id="GO:0005664">
    <property type="term" value="C:nuclear origin of replication recognition complex"/>
    <property type="evidence" value="ECO:0007669"/>
    <property type="project" value="TreeGrafter"/>
</dbReference>
<proteinExistence type="inferred from homology"/>
<dbReference type="Proteomes" id="UP001378592">
    <property type="component" value="Unassembled WGS sequence"/>
</dbReference>
<keyword evidence="5" id="KW-0067">ATP-binding</keyword>
<dbReference type="PANTHER" id="PTHR12705">
    <property type="entry name" value="ORIGIN RECOGNITION COMPLEX SUBUNIT 5"/>
    <property type="match status" value="1"/>
</dbReference>
<comment type="subcellular location">
    <subcellularLocation>
        <location evidence="1">Nucleus</location>
    </subcellularLocation>
</comment>
<comment type="caution">
    <text evidence="10">The sequence shown here is derived from an EMBL/GenBank/DDBJ whole genome shotgun (WGS) entry which is preliminary data.</text>
</comment>
<gene>
    <name evidence="10" type="ORF">R5R35_000814</name>
</gene>
<evidence type="ECO:0000259" key="8">
    <source>
        <dbReference type="Pfam" id="PF13191"/>
    </source>
</evidence>
<keyword evidence="11" id="KW-1185">Reference proteome</keyword>
<protein>
    <recommendedName>
        <fullName evidence="7">Origin recognition complex subunit 5</fullName>
    </recommendedName>
</protein>
<evidence type="ECO:0000256" key="2">
    <source>
        <dbReference type="ARBA" id="ARBA00006269"/>
    </source>
</evidence>
<dbReference type="InterPro" id="IPR027417">
    <property type="entry name" value="P-loop_NTPase"/>
</dbReference>
<feature type="domain" description="Orc1-like AAA ATPase" evidence="8">
    <location>
        <begin position="268"/>
        <end position="409"/>
    </location>
</feature>
<dbReference type="Pfam" id="PF13191">
    <property type="entry name" value="AAA_16"/>
    <property type="match status" value="1"/>
</dbReference>
<dbReference type="PANTHER" id="PTHR12705:SF0">
    <property type="entry name" value="ORIGIN RECOGNITION COMPLEX SUBUNIT 5"/>
    <property type="match status" value="1"/>
</dbReference>
<evidence type="ECO:0000259" key="9">
    <source>
        <dbReference type="Pfam" id="PF14630"/>
    </source>
</evidence>
<keyword evidence="4" id="KW-0547">Nucleotide-binding</keyword>
<organism evidence="10 11">
    <name type="scientific">Gryllus longicercus</name>
    <dbReference type="NCBI Taxonomy" id="2509291"/>
    <lineage>
        <taxon>Eukaryota</taxon>
        <taxon>Metazoa</taxon>
        <taxon>Ecdysozoa</taxon>
        <taxon>Arthropoda</taxon>
        <taxon>Hexapoda</taxon>
        <taxon>Insecta</taxon>
        <taxon>Pterygota</taxon>
        <taxon>Neoptera</taxon>
        <taxon>Polyneoptera</taxon>
        <taxon>Orthoptera</taxon>
        <taxon>Ensifera</taxon>
        <taxon>Gryllidea</taxon>
        <taxon>Grylloidea</taxon>
        <taxon>Gryllidae</taxon>
        <taxon>Gryllinae</taxon>
        <taxon>Gryllus</taxon>
    </lineage>
</organism>
<dbReference type="GO" id="GO:0003688">
    <property type="term" value="F:DNA replication origin binding"/>
    <property type="evidence" value="ECO:0007669"/>
    <property type="project" value="TreeGrafter"/>
</dbReference>